<comment type="caution">
    <text evidence="9">The sequence shown here is derived from an EMBL/GenBank/DDBJ whole genome shotgun (WGS) entry which is preliminary data.</text>
</comment>
<dbReference type="PANTHER" id="PTHR43806">
    <property type="entry name" value="PEPTIDASE S8"/>
    <property type="match status" value="1"/>
</dbReference>
<evidence type="ECO:0000256" key="2">
    <source>
        <dbReference type="ARBA" id="ARBA00022670"/>
    </source>
</evidence>
<feature type="active site" description="Charge relay system" evidence="5">
    <location>
        <position position="587"/>
    </location>
</feature>
<evidence type="ECO:0000256" key="5">
    <source>
        <dbReference type="PROSITE-ProRule" id="PRU01240"/>
    </source>
</evidence>
<name>A0A0B4ECQ3_METAF</name>
<evidence type="ECO:0000259" key="7">
    <source>
        <dbReference type="Pfam" id="PF00082"/>
    </source>
</evidence>
<feature type="region of interest" description="Disordered" evidence="6">
    <location>
        <begin position="533"/>
        <end position="555"/>
    </location>
</feature>
<evidence type="ECO:0000259" key="8">
    <source>
        <dbReference type="Pfam" id="PF24476"/>
    </source>
</evidence>
<organism evidence="9 10">
    <name type="scientific">Metarhizium anisopliae (strain ARSEF 549)</name>
    <dbReference type="NCBI Taxonomy" id="3151832"/>
    <lineage>
        <taxon>Eukaryota</taxon>
        <taxon>Fungi</taxon>
        <taxon>Dikarya</taxon>
        <taxon>Ascomycota</taxon>
        <taxon>Pezizomycotina</taxon>
        <taxon>Sordariomycetes</taxon>
        <taxon>Hypocreomycetidae</taxon>
        <taxon>Hypocreales</taxon>
        <taxon>Clavicipitaceae</taxon>
        <taxon>Metarhizium</taxon>
    </lineage>
</organism>
<dbReference type="Pfam" id="PF24476">
    <property type="entry name" value="DUF7580"/>
    <property type="match status" value="1"/>
</dbReference>
<feature type="non-terminal residue" evidence="9">
    <location>
        <position position="1"/>
    </location>
</feature>
<dbReference type="EMBL" id="AZNF01000022">
    <property type="protein sequence ID" value="KID59950.1"/>
    <property type="molecule type" value="Genomic_DNA"/>
</dbReference>
<dbReference type="InterPro" id="IPR056002">
    <property type="entry name" value="DUF7580"/>
</dbReference>
<dbReference type="SUPFAM" id="SSF52743">
    <property type="entry name" value="Subtilisin-like"/>
    <property type="match status" value="1"/>
</dbReference>
<keyword evidence="4 5" id="KW-0720">Serine protease</keyword>
<evidence type="ECO:0000256" key="3">
    <source>
        <dbReference type="ARBA" id="ARBA00022801"/>
    </source>
</evidence>
<feature type="active site" description="Charge relay system" evidence="5">
    <location>
        <position position="781"/>
    </location>
</feature>
<dbReference type="Gene3D" id="3.40.50.200">
    <property type="entry name" value="Peptidase S8/S53 domain"/>
    <property type="match status" value="1"/>
</dbReference>
<dbReference type="OrthoDB" id="4960667at2759"/>
<evidence type="ECO:0000313" key="9">
    <source>
        <dbReference type="EMBL" id="KID59950.1"/>
    </source>
</evidence>
<keyword evidence="2 5" id="KW-0645">Protease</keyword>
<dbReference type="Proteomes" id="UP000031186">
    <property type="component" value="Unassembled WGS sequence"/>
</dbReference>
<proteinExistence type="inferred from homology"/>
<dbReference type="GO" id="GO:0006508">
    <property type="term" value="P:proteolysis"/>
    <property type="evidence" value="ECO:0007669"/>
    <property type="project" value="UniProtKB-KW"/>
</dbReference>
<reference evidence="9 10" key="1">
    <citation type="journal article" date="2014" name="Proc. Natl. Acad. Sci. U.S.A.">
        <title>Trajectory and genomic determinants of fungal-pathogen speciation and host adaptation.</title>
        <authorList>
            <person name="Hu X."/>
            <person name="Xiao G."/>
            <person name="Zheng P."/>
            <person name="Shang Y."/>
            <person name="Su Y."/>
            <person name="Zhang X."/>
            <person name="Liu X."/>
            <person name="Zhan S."/>
            <person name="St Leger R.J."/>
            <person name="Wang C."/>
        </authorList>
    </citation>
    <scope>NUCLEOTIDE SEQUENCE [LARGE SCALE GENOMIC DNA]</scope>
    <source>
        <strain evidence="9 10">ARSEF 549</strain>
    </source>
</reference>
<dbReference type="PRINTS" id="PR00723">
    <property type="entry name" value="SUBTILISIN"/>
</dbReference>
<dbReference type="InterPro" id="IPR036852">
    <property type="entry name" value="Peptidase_S8/S53_dom_sf"/>
</dbReference>
<dbReference type="InterPro" id="IPR050131">
    <property type="entry name" value="Peptidase_S8_subtilisin-like"/>
</dbReference>
<feature type="domain" description="Peptidase S8/S53" evidence="7">
    <location>
        <begin position="579"/>
        <end position="830"/>
    </location>
</feature>
<dbReference type="HOGENOM" id="CLU_009240_0_0_1"/>
<evidence type="ECO:0000256" key="1">
    <source>
        <dbReference type="ARBA" id="ARBA00011073"/>
    </source>
</evidence>
<dbReference type="InterPro" id="IPR000209">
    <property type="entry name" value="Peptidase_S8/S53_dom"/>
</dbReference>
<dbReference type="GO" id="GO:0004252">
    <property type="term" value="F:serine-type endopeptidase activity"/>
    <property type="evidence" value="ECO:0007669"/>
    <property type="project" value="UniProtKB-UniRule"/>
</dbReference>
<evidence type="ECO:0000256" key="6">
    <source>
        <dbReference type="SAM" id="MobiDB-lite"/>
    </source>
</evidence>
<sequence length="864" mass="96455">MEMTWRHFVDPNGEFDELDVAKDALSRISSVAADVGARQKLPVAGCLAAKLCIAKKTLDSADAGQLLRVQRRLPKLIEDLERVCTWADPPEAKRSVLPSVVRPKSYRSFQDAEDRARIGMAAFLRGPSFIRDQYFKKLDLFSRAVMVVGFEETDETKENVARDAEEYPAHINLSLYSVLKAHSTCVCSSDYSLQRHPVRLRLRDDIVKLDECVAFDILLSSSPSTWEYWQDLQLRVSMTSRGKKSVAFEHGSANTSNLGPQEKFKVISPRTMCALVTAKLGSRIFCRVQDPELHQLYDASPIIQNVKPGPSLSLRRLLETHRLSNRMKLVLAYIISKSFWQFYDSPWMDAKWTSDCIHFLPESAPNDEAATQDGMLYASKPYLAVDFDAKSREIVEYCDSYAVIYRYPRLLALCIILLEIGRGATLMLQDYGSMEANLNATWTLANRLTDRKQSWGDFDYPDYRRAVANCLDGKLLKQNYRTDAVQPEMDTLTRRTVIYNTIVQPLKKLLERVGFLDTLNTLDPIDSKGPEPAFSIPAAPAFPARSQGDGPSSSRQWLEHFPSINRYIRDLTRSNPAGRPVRITILDTGFDNEAVFFRNPARRQRIKGWKDWVDLSDSPLDDNGHGTHTVALVMKVSPQADIYVARIARDRNSLRDCVESIVEAIHWAATTCQTDIITMSFGFSDEILAITKAICEAELHRDNKLLFFAAASNSGGNGYEMFPASHDSVIAIRETNSKGAFSDTNPPVNPLGPAVLGTLGKDVPSAWLSNLDGEAPKSGSSVATAIAAGIAGMCLTLAGAGLHSPNVNLPRRAGKLWTRRGMKALLMKMSQDMGNRCYFISPMRFFSGLDEASIWNALADACVR</sequence>
<dbReference type="VEuPathDB" id="FungiDB:MAN_10200"/>
<keyword evidence="3 5" id="KW-0378">Hydrolase</keyword>
<gene>
    <name evidence="9" type="ORF">MAN_10200</name>
</gene>
<evidence type="ECO:0000313" key="10">
    <source>
        <dbReference type="Proteomes" id="UP000031186"/>
    </source>
</evidence>
<protein>
    <submittedName>
        <fullName evidence="9">Subtilisin</fullName>
    </submittedName>
</protein>
<dbReference type="PROSITE" id="PS51892">
    <property type="entry name" value="SUBTILASE"/>
    <property type="match status" value="1"/>
</dbReference>
<dbReference type="InterPro" id="IPR015500">
    <property type="entry name" value="Peptidase_S8_subtilisin-rel"/>
</dbReference>
<feature type="active site" description="Charge relay system" evidence="5">
    <location>
        <position position="625"/>
    </location>
</feature>
<feature type="compositionally biased region" description="Low complexity" evidence="6">
    <location>
        <begin position="533"/>
        <end position="544"/>
    </location>
</feature>
<evidence type="ECO:0000256" key="4">
    <source>
        <dbReference type="ARBA" id="ARBA00022825"/>
    </source>
</evidence>
<dbReference type="AlphaFoldDB" id="A0A0B4ECQ3"/>
<accession>A0A0B4ECQ3</accession>
<dbReference type="PANTHER" id="PTHR43806:SF11">
    <property type="entry name" value="CEREVISIN-RELATED"/>
    <property type="match status" value="1"/>
</dbReference>
<keyword evidence="10" id="KW-1185">Reference proteome</keyword>
<comment type="similarity">
    <text evidence="1 5">Belongs to the peptidase S8 family.</text>
</comment>
<feature type="domain" description="DUF7580" evidence="8">
    <location>
        <begin position="175"/>
        <end position="511"/>
    </location>
</feature>
<dbReference type="Pfam" id="PF00082">
    <property type="entry name" value="Peptidase_S8"/>
    <property type="match status" value="1"/>
</dbReference>